<dbReference type="Proteomes" id="UP000050668">
    <property type="component" value="Unassembled WGS sequence"/>
</dbReference>
<feature type="compositionally biased region" description="Polar residues" evidence="1">
    <location>
        <begin position="113"/>
        <end position="132"/>
    </location>
</feature>
<feature type="compositionally biased region" description="Acidic residues" evidence="1">
    <location>
        <begin position="63"/>
        <end position="91"/>
    </location>
</feature>
<evidence type="ECO:0000259" key="3">
    <source>
        <dbReference type="Pfam" id="PF07423"/>
    </source>
</evidence>
<dbReference type="InterPro" id="IPR009988">
    <property type="entry name" value="DUF1510"/>
</dbReference>
<sequence length="209" mass="23567">MSEKKTRSGRHLQPAPSKKLNKWLNVLIGVVAVLILITTLYIFNWQDNIEDTVKEDPVVTSPEENEEESSKEDIVSNEEEPPVQEEEEQQPEQETAVETPSDDPIVDRVITDESWQPTPTTQTGGHVSSYNPESVDWQEKVATITGVTGIEKDNMIIWRLQNNGGADKAIATVSTKDKTEMYRVSMEWVNNEGWLPVKLEVLNTVEGAY</sequence>
<keyword evidence="2" id="KW-0812">Transmembrane</keyword>
<dbReference type="RefSeq" id="WP_053582749.1">
    <property type="nucleotide sequence ID" value="NZ_LGRV01000003.1"/>
</dbReference>
<evidence type="ECO:0000256" key="1">
    <source>
        <dbReference type="SAM" id="MobiDB-lite"/>
    </source>
</evidence>
<dbReference type="EMBL" id="LGRV01000003">
    <property type="protein sequence ID" value="KOS67938.1"/>
    <property type="molecule type" value="Genomic_DNA"/>
</dbReference>
<keyword evidence="2" id="KW-0472">Membrane</keyword>
<gene>
    <name evidence="4" type="ORF">AEA09_04795</name>
</gene>
<evidence type="ECO:0000256" key="2">
    <source>
        <dbReference type="SAM" id="Phobius"/>
    </source>
</evidence>
<organism evidence="4 5">
    <name type="scientific">Lysinibacillus contaminans</name>
    <dbReference type="NCBI Taxonomy" id="1293441"/>
    <lineage>
        <taxon>Bacteria</taxon>
        <taxon>Bacillati</taxon>
        <taxon>Bacillota</taxon>
        <taxon>Bacilli</taxon>
        <taxon>Bacillales</taxon>
        <taxon>Bacillaceae</taxon>
        <taxon>Lysinibacillus</taxon>
    </lineage>
</organism>
<accession>A0ABR5JZ58</accession>
<feature type="domain" description="DUF1510" evidence="3">
    <location>
        <begin position="110"/>
        <end position="202"/>
    </location>
</feature>
<comment type="caution">
    <text evidence="4">The sequence shown here is derived from an EMBL/GenBank/DDBJ whole genome shotgun (WGS) entry which is preliminary data.</text>
</comment>
<dbReference type="Pfam" id="PF07423">
    <property type="entry name" value="DUF1510"/>
    <property type="match status" value="1"/>
</dbReference>
<keyword evidence="5" id="KW-1185">Reference proteome</keyword>
<feature type="region of interest" description="Disordered" evidence="1">
    <location>
        <begin position="56"/>
        <end position="133"/>
    </location>
</feature>
<reference evidence="5" key="1">
    <citation type="submission" date="2015-07" db="EMBL/GenBank/DDBJ databases">
        <title>Fjat-14205 dsm 2895.</title>
        <authorList>
            <person name="Liu B."/>
            <person name="Wang J."/>
            <person name="Zhu Y."/>
            <person name="Liu G."/>
            <person name="Chen Q."/>
            <person name="Chen Z."/>
            <person name="Lan J."/>
            <person name="Che J."/>
            <person name="Ge C."/>
            <person name="Shi H."/>
            <person name="Pan Z."/>
            <person name="Liu X."/>
        </authorList>
    </citation>
    <scope>NUCLEOTIDE SEQUENCE [LARGE SCALE GENOMIC DNA]</scope>
    <source>
        <strain evidence="5">DSM 25560</strain>
    </source>
</reference>
<name>A0ABR5JZ58_9BACI</name>
<evidence type="ECO:0000313" key="5">
    <source>
        <dbReference type="Proteomes" id="UP000050668"/>
    </source>
</evidence>
<keyword evidence="2" id="KW-1133">Transmembrane helix</keyword>
<protein>
    <recommendedName>
        <fullName evidence="3">DUF1510 domain-containing protein</fullName>
    </recommendedName>
</protein>
<feature type="transmembrane region" description="Helical" evidence="2">
    <location>
        <begin position="23"/>
        <end position="43"/>
    </location>
</feature>
<proteinExistence type="predicted"/>
<evidence type="ECO:0000313" key="4">
    <source>
        <dbReference type="EMBL" id="KOS67938.1"/>
    </source>
</evidence>